<dbReference type="RefSeq" id="YP_009321496.1">
    <property type="nucleotide sequence ID" value="NC_031906.1"/>
</dbReference>
<dbReference type="Proteomes" id="UP000240804">
    <property type="component" value="Segment"/>
</dbReference>
<dbReference type="GeneID" id="30306524"/>
<gene>
    <name evidence="4" type="ORF">C421010_233</name>
    <name evidence="2" type="ORF">S250808_232</name>
    <name evidence="3" type="ORF">T040910_232</name>
</gene>
<feature type="region of interest" description="Disordered" evidence="1">
    <location>
        <begin position="53"/>
        <end position="86"/>
    </location>
</feature>
<evidence type="ECO:0000313" key="3">
    <source>
        <dbReference type="EMBL" id="AOV58976.1"/>
    </source>
</evidence>
<dbReference type="EMBL" id="KU686198">
    <property type="protein sequence ID" value="AOV58976.1"/>
    <property type="molecule type" value="Genomic_DNA"/>
</dbReference>
<evidence type="ECO:0000256" key="1">
    <source>
        <dbReference type="SAM" id="MobiDB-lite"/>
    </source>
</evidence>
<dbReference type="KEGG" id="vg:30306524"/>
<name>A0A1D8KKN7_9CAUD</name>
<dbReference type="EMBL" id="KU686197">
    <property type="protein sequence ID" value="AOV58737.1"/>
    <property type="molecule type" value="Genomic_DNA"/>
</dbReference>
<evidence type="ECO:0000313" key="5">
    <source>
        <dbReference type="Proteomes" id="UP000204537"/>
    </source>
</evidence>
<dbReference type="EMBL" id="KU686199">
    <property type="protein sequence ID" value="AOV59216.1"/>
    <property type="molecule type" value="Genomic_DNA"/>
</dbReference>
<sequence length="86" mass="9515">MKRSRILKKALKSAVRSGQGVEQLIGAYTDELLKEALTKQTVKRKGFGYVERQTDFSYPRSGEDDGVRSESQQPEQPGEPEGSGTP</sequence>
<keyword evidence="5" id="KW-1185">Reference proteome</keyword>
<proteinExistence type="predicted"/>
<protein>
    <submittedName>
        <fullName evidence="4">Uncharacterized protein</fullName>
    </submittedName>
</protein>
<dbReference type="Proteomes" id="UP000240920">
    <property type="component" value="Segment"/>
</dbReference>
<reference evidence="5 6" key="1">
    <citation type="journal article" date="2016" name="Virology">
        <title>The genomic content and context of auxiliary metabolic genes in marine cyanomyoviruses.</title>
        <authorList>
            <person name="Crummett L.T."/>
            <person name="Puxty R.J."/>
            <person name="Weihe C."/>
            <person name="Marston M.F."/>
            <person name="Martiny J.B."/>
        </authorList>
    </citation>
    <scope>NUCLEOTIDE SEQUENCE [LARGE SCALE GENOMIC DNA]</scope>
    <source>
        <strain evidence="2">0808SB25</strain>
        <strain evidence="3">0910TB04</strain>
        <strain evidence="4">1010CC42</strain>
    </source>
</reference>
<evidence type="ECO:0000313" key="2">
    <source>
        <dbReference type="EMBL" id="AOV58737.1"/>
    </source>
</evidence>
<evidence type="ECO:0000313" key="4">
    <source>
        <dbReference type="EMBL" id="AOV59216.1"/>
    </source>
</evidence>
<feature type="compositionally biased region" description="Low complexity" evidence="1">
    <location>
        <begin position="69"/>
        <end position="86"/>
    </location>
</feature>
<accession>A0A1D8KKN7</accession>
<evidence type="ECO:0000313" key="6">
    <source>
        <dbReference type="Proteomes" id="UP000240804"/>
    </source>
</evidence>
<organism evidence="4 5">
    <name type="scientific">Synechococcus phage S-CAM3</name>
    <dbReference type="NCBI Taxonomy" id="1883366"/>
    <lineage>
        <taxon>Viruses</taxon>
        <taxon>Duplodnaviria</taxon>
        <taxon>Heunggongvirae</taxon>
        <taxon>Uroviricota</taxon>
        <taxon>Caudoviricetes</taxon>
        <taxon>Pantevenvirales</taxon>
        <taxon>Kyanoviridae</taxon>
        <taxon>Charybdisvirus</taxon>
        <taxon>Charybdisvirus scam3</taxon>
    </lineage>
</organism>
<dbReference type="Proteomes" id="UP000204537">
    <property type="component" value="Segment"/>
</dbReference>